<sequence>MRESTENERGANQPGDTRRGLSSLRGSVPQLEQRRRRRRRERENRVATEETMVMTRAGTPTSPPTNTGVARQSKWPRRTRPRLRLDDGAGGRNEVEVSSSIAVAAPGASSPDDDDDQEEGDTSFTDDANWSHGSDGQREVRGDTSHADKGEEMTSRMLRADATGGVATATG</sequence>
<feature type="compositionally biased region" description="Basic and acidic residues" evidence="1">
    <location>
        <begin position="135"/>
        <end position="154"/>
    </location>
</feature>
<organism evidence="2 3">
    <name type="scientific">Phytophthora fragariaefolia</name>
    <dbReference type="NCBI Taxonomy" id="1490495"/>
    <lineage>
        <taxon>Eukaryota</taxon>
        <taxon>Sar</taxon>
        <taxon>Stramenopiles</taxon>
        <taxon>Oomycota</taxon>
        <taxon>Peronosporomycetes</taxon>
        <taxon>Peronosporales</taxon>
        <taxon>Peronosporaceae</taxon>
        <taxon>Phytophthora</taxon>
    </lineage>
</organism>
<protein>
    <submittedName>
        <fullName evidence="2">Unnamed protein product</fullName>
    </submittedName>
</protein>
<feature type="compositionally biased region" description="Polar residues" evidence="1">
    <location>
        <begin position="122"/>
        <end position="134"/>
    </location>
</feature>
<dbReference type="AlphaFoldDB" id="A0A9W6Y189"/>
<feature type="compositionally biased region" description="Basic and acidic residues" evidence="1">
    <location>
        <begin position="83"/>
        <end position="95"/>
    </location>
</feature>
<gene>
    <name evidence="2" type="ORF">Pfra01_002151900</name>
</gene>
<feature type="region of interest" description="Disordered" evidence="1">
    <location>
        <begin position="1"/>
        <end position="171"/>
    </location>
</feature>
<dbReference type="Proteomes" id="UP001165121">
    <property type="component" value="Unassembled WGS sequence"/>
</dbReference>
<feature type="compositionally biased region" description="Acidic residues" evidence="1">
    <location>
        <begin position="111"/>
        <end position="121"/>
    </location>
</feature>
<evidence type="ECO:0000256" key="1">
    <source>
        <dbReference type="SAM" id="MobiDB-lite"/>
    </source>
</evidence>
<reference evidence="2" key="1">
    <citation type="submission" date="2023-04" db="EMBL/GenBank/DDBJ databases">
        <title>Phytophthora fragariaefolia NBRC 109709.</title>
        <authorList>
            <person name="Ichikawa N."/>
            <person name="Sato H."/>
            <person name="Tonouchi N."/>
        </authorList>
    </citation>
    <scope>NUCLEOTIDE SEQUENCE</scope>
    <source>
        <strain evidence="2">NBRC 109709</strain>
    </source>
</reference>
<feature type="compositionally biased region" description="Polar residues" evidence="1">
    <location>
        <begin position="58"/>
        <end position="70"/>
    </location>
</feature>
<name>A0A9W6Y189_9STRA</name>
<proteinExistence type="predicted"/>
<evidence type="ECO:0000313" key="3">
    <source>
        <dbReference type="Proteomes" id="UP001165121"/>
    </source>
</evidence>
<dbReference type="EMBL" id="BSXT01003095">
    <property type="protein sequence ID" value="GMF52512.1"/>
    <property type="molecule type" value="Genomic_DNA"/>
</dbReference>
<comment type="caution">
    <text evidence="2">The sequence shown here is derived from an EMBL/GenBank/DDBJ whole genome shotgun (WGS) entry which is preliminary data.</text>
</comment>
<feature type="compositionally biased region" description="Low complexity" evidence="1">
    <location>
        <begin position="162"/>
        <end position="171"/>
    </location>
</feature>
<keyword evidence="3" id="KW-1185">Reference proteome</keyword>
<accession>A0A9W6Y189</accession>
<evidence type="ECO:0000313" key="2">
    <source>
        <dbReference type="EMBL" id="GMF52512.1"/>
    </source>
</evidence>